<keyword evidence="3" id="KW-1185">Reference proteome</keyword>
<dbReference type="EMBL" id="PGCP01000021">
    <property type="protein sequence ID" value="PJC92579.1"/>
    <property type="molecule type" value="Genomic_DNA"/>
</dbReference>
<dbReference type="Proteomes" id="UP000232060">
    <property type="component" value="Unassembled WGS sequence"/>
</dbReference>
<evidence type="ECO:0000313" key="3">
    <source>
        <dbReference type="Proteomes" id="UP000232060"/>
    </source>
</evidence>
<sequence length="64" mass="7191">MGEMAGRNRGEEGTGADKRGRRILMTWPIILIWHYILYRYAARLEPEGVGARYLILGGQSVALS</sequence>
<evidence type="ECO:0000313" key="2">
    <source>
        <dbReference type="EMBL" id="PJC92579.1"/>
    </source>
</evidence>
<feature type="transmembrane region" description="Helical" evidence="1">
    <location>
        <begin position="23"/>
        <end position="41"/>
    </location>
</feature>
<name>A0A2M8H7N9_9GAMM</name>
<comment type="caution">
    <text evidence="2">The sequence shown here is derived from an EMBL/GenBank/DDBJ whole genome shotgun (WGS) entry which is preliminary data.</text>
</comment>
<keyword evidence="1" id="KW-0472">Membrane</keyword>
<keyword evidence="1" id="KW-0812">Transmembrane</keyword>
<organism evidence="2 3">
    <name type="scientific">Aeromonas lusitana</name>
    <dbReference type="NCBI Taxonomy" id="931529"/>
    <lineage>
        <taxon>Bacteria</taxon>
        <taxon>Pseudomonadati</taxon>
        <taxon>Pseudomonadota</taxon>
        <taxon>Gammaproteobacteria</taxon>
        <taxon>Aeromonadales</taxon>
        <taxon>Aeromonadaceae</taxon>
        <taxon>Aeromonas</taxon>
    </lineage>
</organism>
<keyword evidence="1" id="KW-1133">Transmembrane helix</keyword>
<evidence type="ECO:0000256" key="1">
    <source>
        <dbReference type="SAM" id="Phobius"/>
    </source>
</evidence>
<dbReference type="AlphaFoldDB" id="A0A2M8H7N9"/>
<protein>
    <submittedName>
        <fullName evidence="2">Uncharacterized protein</fullName>
    </submittedName>
</protein>
<gene>
    <name evidence="2" type="ORF">CUC44_13665</name>
</gene>
<accession>A0A2M8H7N9</accession>
<reference evidence="2 3" key="1">
    <citation type="submission" date="2017-11" db="EMBL/GenBank/DDBJ databases">
        <title>Draft genome sequence of environmental isolate Aeromonas lusitania sp. nov. MDC 2473.</title>
        <authorList>
            <person name="Colston S.M."/>
            <person name="Navarro A."/>
            <person name="Martinez-Murcia A.J."/>
            <person name="Graf J."/>
        </authorList>
    </citation>
    <scope>NUCLEOTIDE SEQUENCE [LARGE SCALE GENOMIC DNA]</scope>
    <source>
        <strain evidence="2 3">MDC 2473</strain>
    </source>
</reference>
<proteinExistence type="predicted"/>